<dbReference type="RefSeq" id="WP_151004147.1">
    <property type="nucleotide sequence ID" value="NZ_CABVPO010000011.1"/>
</dbReference>
<name>A0A6L3NKN1_9BURK</name>
<dbReference type="Proteomes" id="UP000473571">
    <property type="component" value="Unassembled WGS sequence"/>
</dbReference>
<dbReference type="EMBL" id="VZOL01000050">
    <property type="protein sequence ID" value="KAB0684802.1"/>
    <property type="molecule type" value="Genomic_DNA"/>
</dbReference>
<proteinExistence type="predicted"/>
<accession>A0A6L3NKN1</accession>
<evidence type="ECO:0000313" key="1">
    <source>
        <dbReference type="EMBL" id="KAB0684802.1"/>
    </source>
</evidence>
<organism evidence="1 2">
    <name type="scientific">Burkholderia territorii</name>
    <dbReference type="NCBI Taxonomy" id="1503055"/>
    <lineage>
        <taxon>Bacteria</taxon>
        <taxon>Pseudomonadati</taxon>
        <taxon>Pseudomonadota</taxon>
        <taxon>Betaproteobacteria</taxon>
        <taxon>Burkholderiales</taxon>
        <taxon>Burkholderiaceae</taxon>
        <taxon>Burkholderia</taxon>
        <taxon>Burkholderia cepacia complex</taxon>
    </lineage>
</organism>
<gene>
    <name evidence="1" type="ORF">F7R13_07215</name>
</gene>
<evidence type="ECO:0000313" key="2">
    <source>
        <dbReference type="Proteomes" id="UP000473571"/>
    </source>
</evidence>
<protein>
    <submittedName>
        <fullName evidence="1">Uncharacterized protein</fullName>
    </submittedName>
</protein>
<comment type="caution">
    <text evidence="1">The sequence shown here is derived from an EMBL/GenBank/DDBJ whole genome shotgun (WGS) entry which is preliminary data.</text>
</comment>
<sequence>MMSPTLCARHGVRPFTVASKRIGDRIRERGRFEREELVRVSLDRPKRSQVKWMTRADLDEHAVEASHVDGVAHVTELRKIALLDQACGPVCPDCLDELLVRSGEQPHSPTPASRAFDTAIVAENATVSGPLVKCGIHGIVFGSCTSPDMAALIDLRDTRPPGPVVKVVVVSPKAENEFWFDEAFLRRSLGADVDLSDGVCRMESGERSLLLLESGKSVCRHCLKDWLRRNGLA</sequence>
<dbReference type="AlphaFoldDB" id="A0A6L3NKN1"/>
<reference evidence="1 2" key="1">
    <citation type="submission" date="2019-09" db="EMBL/GenBank/DDBJ databases">
        <title>Draft genome sequences of 48 bacterial type strains from the CCUG.</title>
        <authorList>
            <person name="Tunovic T."/>
            <person name="Pineiro-Iglesias B."/>
            <person name="Unosson C."/>
            <person name="Inganas E."/>
            <person name="Ohlen M."/>
            <person name="Cardew S."/>
            <person name="Jensie-Markopoulos S."/>
            <person name="Salva-Serra F."/>
            <person name="Jaen-Luchoro D."/>
            <person name="Karlsson R."/>
            <person name="Svensson-Stadler L."/>
            <person name="Chun J."/>
            <person name="Moore E."/>
        </authorList>
    </citation>
    <scope>NUCLEOTIDE SEQUENCE [LARGE SCALE GENOMIC DNA]</scope>
    <source>
        <strain evidence="1 2">CCUG 65687</strain>
    </source>
</reference>